<organism evidence="1 2">
    <name type="scientific">Kurthia gibsonii</name>
    <dbReference type="NCBI Taxonomy" id="33946"/>
    <lineage>
        <taxon>Bacteria</taxon>
        <taxon>Bacillati</taxon>
        <taxon>Bacillota</taxon>
        <taxon>Bacilli</taxon>
        <taxon>Bacillales</taxon>
        <taxon>Caryophanaceae</taxon>
        <taxon>Kurthia</taxon>
    </lineage>
</organism>
<name>A0ABU9LNR9_9BACL</name>
<dbReference type="EMBL" id="JBCEWA010000016">
    <property type="protein sequence ID" value="MEL5989600.1"/>
    <property type="molecule type" value="Genomic_DNA"/>
</dbReference>
<protein>
    <submittedName>
        <fullName evidence="1">Uncharacterized protein</fullName>
    </submittedName>
</protein>
<evidence type="ECO:0000313" key="2">
    <source>
        <dbReference type="Proteomes" id="UP001398420"/>
    </source>
</evidence>
<accession>A0ABU9LNR9</accession>
<sequence length="60" mass="6958">MTKEILNFVDEIQSQLMYDLVDGESNLEQIAQRLMECHQTSTRDICQAYEVVKHELVGTL</sequence>
<comment type="caution">
    <text evidence="1">The sequence shown here is derived from an EMBL/GenBank/DDBJ whole genome shotgun (WGS) entry which is preliminary data.</text>
</comment>
<dbReference type="GeneID" id="97822553"/>
<proteinExistence type="predicted"/>
<evidence type="ECO:0000313" key="1">
    <source>
        <dbReference type="EMBL" id="MEL5989600.1"/>
    </source>
</evidence>
<dbReference type="Proteomes" id="UP001398420">
    <property type="component" value="Unassembled WGS sequence"/>
</dbReference>
<keyword evidence="2" id="KW-1185">Reference proteome</keyword>
<reference evidence="1 2" key="1">
    <citation type="submission" date="2024-04" db="EMBL/GenBank/DDBJ databases">
        <authorList>
            <person name="Wu Y.S."/>
            <person name="Zhang L."/>
        </authorList>
    </citation>
    <scope>NUCLEOTIDE SEQUENCE [LARGE SCALE GENOMIC DNA]</scope>
    <source>
        <strain evidence="1 2">KG-01</strain>
    </source>
</reference>
<dbReference type="RefSeq" id="WP_068453904.1">
    <property type="nucleotide sequence ID" value="NZ_BJOB01000081.1"/>
</dbReference>
<gene>
    <name evidence="1" type="ORF">AAF454_14440</name>
</gene>